<organism evidence="11 12">
    <name type="scientific">Rhizobium miluonense</name>
    <dbReference type="NCBI Taxonomy" id="411945"/>
    <lineage>
        <taxon>Bacteria</taxon>
        <taxon>Pseudomonadati</taxon>
        <taxon>Pseudomonadota</taxon>
        <taxon>Alphaproteobacteria</taxon>
        <taxon>Hyphomicrobiales</taxon>
        <taxon>Rhizobiaceae</taxon>
        <taxon>Rhizobium/Agrobacterium group</taxon>
        <taxon>Rhizobium</taxon>
    </lineage>
</organism>
<keyword evidence="7 9" id="KW-1133">Transmembrane helix</keyword>
<dbReference type="CDD" id="cd06261">
    <property type="entry name" value="TM_PBP2"/>
    <property type="match status" value="1"/>
</dbReference>
<evidence type="ECO:0000256" key="1">
    <source>
        <dbReference type="ARBA" id="ARBA00004429"/>
    </source>
</evidence>
<dbReference type="GO" id="GO:0022857">
    <property type="term" value="F:transmembrane transporter activity"/>
    <property type="evidence" value="ECO:0007669"/>
    <property type="project" value="InterPro"/>
</dbReference>
<dbReference type="Proteomes" id="UP000199435">
    <property type="component" value="Unassembled WGS sequence"/>
</dbReference>
<name>A0A1C3U8N3_9HYPH</name>
<evidence type="ECO:0000256" key="8">
    <source>
        <dbReference type="ARBA" id="ARBA00023136"/>
    </source>
</evidence>
<dbReference type="STRING" id="411945.GA0061102_1002142"/>
<comment type="similarity">
    <text evidence="2">Belongs to the binding-protein-dependent transport system permease family. HisMQ subfamily.</text>
</comment>
<keyword evidence="8 9" id="KW-0472">Membrane</keyword>
<dbReference type="Gene3D" id="1.10.3720.10">
    <property type="entry name" value="MetI-like"/>
    <property type="match status" value="1"/>
</dbReference>
<accession>A0A1C3U8N3</accession>
<dbReference type="InterPro" id="IPR000515">
    <property type="entry name" value="MetI-like"/>
</dbReference>
<evidence type="ECO:0000313" key="11">
    <source>
        <dbReference type="EMBL" id="SCB11735.1"/>
    </source>
</evidence>
<keyword evidence="6 9" id="KW-0812">Transmembrane</keyword>
<evidence type="ECO:0000256" key="5">
    <source>
        <dbReference type="ARBA" id="ARBA00022519"/>
    </source>
</evidence>
<dbReference type="InterPro" id="IPR035906">
    <property type="entry name" value="MetI-like_sf"/>
</dbReference>
<reference evidence="12" key="1">
    <citation type="submission" date="2016-08" db="EMBL/GenBank/DDBJ databases">
        <authorList>
            <person name="Varghese N."/>
            <person name="Submissions Spin"/>
        </authorList>
    </citation>
    <scope>NUCLEOTIDE SEQUENCE [LARGE SCALE GENOMIC DNA]</scope>
    <source>
        <strain evidence="12">HAMBI 2971</strain>
    </source>
</reference>
<feature type="transmembrane region" description="Helical" evidence="9">
    <location>
        <begin position="204"/>
        <end position="229"/>
    </location>
</feature>
<dbReference type="EMBL" id="FMAH01000002">
    <property type="protein sequence ID" value="SCB11735.1"/>
    <property type="molecule type" value="Genomic_DNA"/>
</dbReference>
<keyword evidence="4" id="KW-1003">Cell membrane</keyword>
<dbReference type="GO" id="GO:0043190">
    <property type="term" value="C:ATP-binding cassette (ABC) transporter complex"/>
    <property type="evidence" value="ECO:0007669"/>
    <property type="project" value="InterPro"/>
</dbReference>
<evidence type="ECO:0000256" key="9">
    <source>
        <dbReference type="RuleBase" id="RU363032"/>
    </source>
</evidence>
<feature type="transmembrane region" description="Helical" evidence="9">
    <location>
        <begin position="65"/>
        <end position="85"/>
    </location>
</feature>
<dbReference type="AlphaFoldDB" id="A0A1C3U8N3"/>
<sequence length="241" mass="25326">MAISQQGILDLLSPYPPGWGGVLLTGAASTVAISAGAFLIGLLLGTGGALGKLSGIRPLSLLLELYTTAIRAIPELILIVGLYYAGTDGLNRLLAALNLPAFELNGFAVAVAVLGFVQGAYMTEVLRGAILAIPIGQIEAAKAFGMGPRLRFRRIILPALLPNALPGLANLWMSVTKDSALVAVVGYQELALATRLAGASTKHYFIFFLASALIYLALTLVSNAMFNLVERRVRRGQPKPA</sequence>
<evidence type="ECO:0000256" key="2">
    <source>
        <dbReference type="ARBA" id="ARBA00010072"/>
    </source>
</evidence>
<proteinExistence type="inferred from homology"/>
<feature type="transmembrane region" description="Helical" evidence="9">
    <location>
        <begin position="19"/>
        <end position="44"/>
    </location>
</feature>
<keyword evidence="3 9" id="KW-0813">Transport</keyword>
<dbReference type="PANTHER" id="PTHR30133">
    <property type="entry name" value="CATIONIC AMINO ACID TRANSPORTER, MEMBRANE COMPONENT"/>
    <property type="match status" value="1"/>
</dbReference>
<evidence type="ECO:0000256" key="4">
    <source>
        <dbReference type="ARBA" id="ARBA00022475"/>
    </source>
</evidence>
<dbReference type="NCBIfam" id="TIGR01726">
    <property type="entry name" value="HEQRo_perm_3TM"/>
    <property type="match status" value="1"/>
</dbReference>
<dbReference type="InterPro" id="IPR051613">
    <property type="entry name" value="ABC_transp_permease_HisMQ"/>
</dbReference>
<gene>
    <name evidence="11" type="ORF">GA0061102_1002142</name>
</gene>
<feature type="transmembrane region" description="Helical" evidence="9">
    <location>
        <begin position="155"/>
        <end position="173"/>
    </location>
</feature>
<keyword evidence="5" id="KW-0997">Cell inner membrane</keyword>
<keyword evidence="12" id="KW-1185">Reference proteome</keyword>
<evidence type="ECO:0000256" key="7">
    <source>
        <dbReference type="ARBA" id="ARBA00022989"/>
    </source>
</evidence>
<protein>
    <submittedName>
        <fullName evidence="11">Polar amino acid transport system permease protein</fullName>
    </submittedName>
</protein>
<evidence type="ECO:0000256" key="6">
    <source>
        <dbReference type="ARBA" id="ARBA00022692"/>
    </source>
</evidence>
<dbReference type="OrthoDB" id="9815029at2"/>
<dbReference type="InterPro" id="IPR010065">
    <property type="entry name" value="AA_ABC_transptr_permease_3TM"/>
</dbReference>
<evidence type="ECO:0000313" key="12">
    <source>
        <dbReference type="Proteomes" id="UP000199435"/>
    </source>
</evidence>
<dbReference type="Pfam" id="PF00528">
    <property type="entry name" value="BPD_transp_1"/>
    <property type="match status" value="1"/>
</dbReference>
<dbReference type="PROSITE" id="PS50928">
    <property type="entry name" value="ABC_TM1"/>
    <property type="match status" value="1"/>
</dbReference>
<evidence type="ECO:0000256" key="3">
    <source>
        <dbReference type="ARBA" id="ARBA00022448"/>
    </source>
</evidence>
<dbReference type="SUPFAM" id="SSF161098">
    <property type="entry name" value="MetI-like"/>
    <property type="match status" value="1"/>
</dbReference>
<comment type="subcellular location">
    <subcellularLocation>
        <location evidence="1">Cell inner membrane</location>
        <topology evidence="1">Multi-pass membrane protein</topology>
    </subcellularLocation>
    <subcellularLocation>
        <location evidence="9">Cell membrane</location>
        <topology evidence="9">Multi-pass membrane protein</topology>
    </subcellularLocation>
</comment>
<feature type="domain" description="ABC transmembrane type-1" evidence="10">
    <location>
        <begin position="27"/>
        <end position="226"/>
    </location>
</feature>
<dbReference type="RefSeq" id="WP_092843954.1">
    <property type="nucleotide sequence ID" value="NZ_FMAH01000002.1"/>
</dbReference>
<feature type="transmembrane region" description="Helical" evidence="9">
    <location>
        <begin position="97"/>
        <end position="117"/>
    </location>
</feature>
<evidence type="ECO:0000259" key="10">
    <source>
        <dbReference type="PROSITE" id="PS50928"/>
    </source>
</evidence>